<feature type="disulfide bond" evidence="7">
    <location>
        <begin position="326"/>
        <end position="419"/>
    </location>
</feature>
<dbReference type="GO" id="GO:0005886">
    <property type="term" value="C:plasma membrane"/>
    <property type="evidence" value="ECO:0007669"/>
    <property type="project" value="TreeGrafter"/>
</dbReference>
<dbReference type="SMART" id="SM00094">
    <property type="entry name" value="TR_FER"/>
    <property type="match status" value="2"/>
</dbReference>
<comment type="caution">
    <text evidence="9">The sequence shown here is derived from an EMBL/GenBank/DDBJ whole genome shotgun (WGS) entry which is preliminary data.</text>
</comment>
<dbReference type="OrthoDB" id="5914301at2759"/>
<sequence length="566" mass="62155">MLWILVALFAVVHAAPLRICVPESLAVSCGQMEKDLPDVFKCVVAPDTFECVRKVNEREADVTNVDPAGLYLGGKFYNLQAVVMELVDGEPFRYQGIALVQKGSDIQSANDLRNRTSCHTGLRRTVGWQIPVGKLLDTGIMPASCDEGEIAAVSNFFSGSCVPGNWSTDPEVDSRLKAKYHKLCSRCKNPETCSVEDVYAGYQGVMNCLSEGAADVAFTKIPELKLYLQKHPEFKEKAEFLCFDGGRKSLEDPNPCIWGVRPTNARQRSAVALDGGDVYKAGKYYGLQPIASELYNGSDATYYSVAVLRSVSDVTKLSDLRGLRSCHTGMGRTAGWVMPVGVLISEGLLQESNCNHAEAVADFFSSGSCVPGANDSKTNPGRVRNEDLCKHCIGDEQGQHKCARDSRERYSGYAGAFRCLAEGRGDVAFVKHKTVPDYTDGHGKEEWTKDLLSSDFQLLCDGGGTSSVQNYKQCNLGKVPAHQVVTNERLSTTRRLMLARLLADTSRYFSDTSKLYRLFRQGDLPDLLFKDSATGLRINPLDSNYEQVLGQRFLEASRAADPKNCS</sequence>
<protein>
    <submittedName>
        <fullName evidence="9">Melanotransferrin</fullName>
    </submittedName>
</protein>
<dbReference type="PROSITE" id="PS00206">
    <property type="entry name" value="TRANSFERRIN_LIKE_2"/>
    <property type="match status" value="1"/>
</dbReference>
<dbReference type="SUPFAM" id="SSF53850">
    <property type="entry name" value="Periplasmic binding protein-like II"/>
    <property type="match status" value="2"/>
</dbReference>
<dbReference type="PIRSF" id="PIRSF002549">
    <property type="entry name" value="Transferrin"/>
    <property type="match status" value="1"/>
</dbReference>
<evidence type="ECO:0000256" key="1">
    <source>
        <dbReference type="ARBA" id="ARBA00004613"/>
    </source>
</evidence>
<evidence type="ECO:0000256" key="3">
    <source>
        <dbReference type="ARBA" id="ARBA00022737"/>
    </source>
</evidence>
<evidence type="ECO:0000313" key="9">
    <source>
        <dbReference type="EMBL" id="GFU10566.1"/>
    </source>
</evidence>
<dbReference type="PANTHER" id="PTHR11485">
    <property type="entry name" value="TRANSFERRIN"/>
    <property type="match status" value="1"/>
</dbReference>
<dbReference type="Gene3D" id="3.40.190.10">
    <property type="entry name" value="Periplasmic binding protein-like II"/>
    <property type="match status" value="4"/>
</dbReference>
<evidence type="ECO:0000313" key="10">
    <source>
        <dbReference type="Proteomes" id="UP000887013"/>
    </source>
</evidence>
<dbReference type="InterPro" id="IPR016357">
    <property type="entry name" value="Transferrin"/>
</dbReference>
<dbReference type="PROSITE" id="PS51408">
    <property type="entry name" value="TRANSFERRIN_LIKE_4"/>
    <property type="match status" value="2"/>
</dbReference>
<feature type="domain" description="Transferrin-like" evidence="8">
    <location>
        <begin position="224"/>
        <end position="554"/>
    </location>
</feature>
<keyword evidence="6" id="KW-0479">Metal-binding</keyword>
<name>A0A8X6UG08_NEPPI</name>
<dbReference type="AlphaFoldDB" id="A0A8X6UG08"/>
<feature type="disulfide bond" evidence="7">
    <location>
        <begin position="460"/>
        <end position="474"/>
    </location>
</feature>
<dbReference type="InterPro" id="IPR018195">
    <property type="entry name" value="Transferrin_Fe_BS"/>
</dbReference>
<dbReference type="GO" id="GO:0046872">
    <property type="term" value="F:metal ion binding"/>
    <property type="evidence" value="ECO:0007669"/>
    <property type="project" value="UniProtKB-KW"/>
</dbReference>
<feature type="disulfide bond" evidence="7">
    <location>
        <begin position="389"/>
        <end position="402"/>
    </location>
</feature>
<dbReference type="InterPro" id="IPR001156">
    <property type="entry name" value="Transferrin-like_dom"/>
</dbReference>
<feature type="disulfide bond" evidence="7">
    <location>
        <begin position="369"/>
        <end position="392"/>
    </location>
</feature>
<keyword evidence="3" id="KW-0677">Repeat</keyword>
<dbReference type="CDD" id="cd13529">
    <property type="entry name" value="PBP2_transferrin"/>
    <property type="match status" value="1"/>
</dbReference>
<evidence type="ECO:0000256" key="7">
    <source>
        <dbReference type="PIRSR" id="PIRSR002549-4"/>
    </source>
</evidence>
<feature type="binding site" evidence="5">
    <location>
        <position position="332"/>
    </location>
    <ligand>
        <name>hydrogencarbonate</name>
        <dbReference type="ChEBI" id="CHEBI:17544"/>
        <label>1</label>
    </ligand>
</feature>
<dbReference type="Pfam" id="PF00405">
    <property type="entry name" value="Transferrin"/>
    <property type="match status" value="2"/>
</dbReference>
<feature type="binding site" evidence="5">
    <location>
        <position position="335"/>
    </location>
    <ligand>
        <name>hydrogencarbonate</name>
        <dbReference type="ChEBI" id="CHEBI:17544"/>
        <label>1</label>
    </ligand>
</feature>
<evidence type="ECO:0000259" key="8">
    <source>
        <dbReference type="PROSITE" id="PS51408"/>
    </source>
</evidence>
<dbReference type="FunFam" id="3.40.190.10:FF:000095">
    <property type="entry name" value="Lactotransferrin"/>
    <property type="match status" value="1"/>
</dbReference>
<dbReference type="GO" id="GO:0005769">
    <property type="term" value="C:early endosome"/>
    <property type="evidence" value="ECO:0007669"/>
    <property type="project" value="TreeGrafter"/>
</dbReference>
<evidence type="ECO:0000256" key="5">
    <source>
        <dbReference type="PIRSR" id="PIRSR002549-2"/>
    </source>
</evidence>
<dbReference type="PRINTS" id="PR00422">
    <property type="entry name" value="TRANSFERRIN"/>
</dbReference>
<organism evidence="9 10">
    <name type="scientific">Nephila pilipes</name>
    <name type="common">Giant wood spider</name>
    <name type="synonym">Nephila maculata</name>
    <dbReference type="NCBI Taxonomy" id="299642"/>
    <lineage>
        <taxon>Eukaryota</taxon>
        <taxon>Metazoa</taxon>
        <taxon>Ecdysozoa</taxon>
        <taxon>Arthropoda</taxon>
        <taxon>Chelicerata</taxon>
        <taxon>Arachnida</taxon>
        <taxon>Araneae</taxon>
        <taxon>Araneomorphae</taxon>
        <taxon>Entelegynae</taxon>
        <taxon>Araneoidea</taxon>
        <taxon>Nephilidae</taxon>
        <taxon>Nephila</taxon>
    </lineage>
</organism>
<feature type="binding site" evidence="6">
    <location>
        <position position="482"/>
    </location>
    <ligand>
        <name>Fe(3+)</name>
        <dbReference type="ChEBI" id="CHEBI:29034"/>
        <label>1</label>
    </ligand>
</feature>
<feature type="binding site" evidence="6">
    <location>
        <position position="413"/>
    </location>
    <ligand>
        <name>Fe(3+)</name>
        <dbReference type="ChEBI" id="CHEBI:29034"/>
        <label>2</label>
    </ligand>
</feature>
<proteinExistence type="predicted"/>
<reference evidence="9" key="1">
    <citation type="submission" date="2020-08" db="EMBL/GenBank/DDBJ databases">
        <title>Multicomponent nature underlies the extraordinary mechanical properties of spider dragline silk.</title>
        <authorList>
            <person name="Kono N."/>
            <person name="Nakamura H."/>
            <person name="Mori M."/>
            <person name="Yoshida Y."/>
            <person name="Ohtoshi R."/>
            <person name="Malay A.D."/>
            <person name="Moran D.A.P."/>
            <person name="Tomita M."/>
            <person name="Numata K."/>
            <person name="Arakawa K."/>
        </authorList>
    </citation>
    <scope>NUCLEOTIDE SEQUENCE</scope>
</reference>
<keyword evidence="6" id="KW-0408">Iron</keyword>
<dbReference type="PANTHER" id="PTHR11485:SF57">
    <property type="entry name" value="TRANSFERRIN"/>
    <property type="match status" value="1"/>
</dbReference>
<accession>A0A8X6UG08</accession>
<feature type="binding site" evidence="5">
    <location>
        <position position="328"/>
    </location>
    <ligand>
        <name>hydrogencarbonate</name>
        <dbReference type="ChEBI" id="CHEBI:17544"/>
        <label>1</label>
    </ligand>
</feature>
<keyword evidence="2" id="KW-0964">Secreted</keyword>
<dbReference type="GO" id="GO:0055037">
    <property type="term" value="C:recycling endosome"/>
    <property type="evidence" value="ECO:0007669"/>
    <property type="project" value="TreeGrafter"/>
</dbReference>
<gene>
    <name evidence="9" type="primary">MELTF</name>
    <name evidence="9" type="ORF">NPIL_382401</name>
</gene>
<dbReference type="GO" id="GO:0006826">
    <property type="term" value="P:iron ion transport"/>
    <property type="evidence" value="ECO:0007669"/>
    <property type="project" value="TreeGrafter"/>
</dbReference>
<evidence type="ECO:0000256" key="4">
    <source>
        <dbReference type="ARBA" id="ARBA00023157"/>
    </source>
</evidence>
<dbReference type="GO" id="GO:0005615">
    <property type="term" value="C:extracellular space"/>
    <property type="evidence" value="ECO:0007669"/>
    <property type="project" value="InterPro"/>
</dbReference>
<dbReference type="EMBL" id="BMAW01029110">
    <property type="protein sequence ID" value="GFU10566.1"/>
    <property type="molecule type" value="Genomic_DNA"/>
</dbReference>
<keyword evidence="4 7" id="KW-1015">Disulfide bond</keyword>
<dbReference type="Proteomes" id="UP000887013">
    <property type="component" value="Unassembled WGS sequence"/>
</dbReference>
<feature type="domain" description="Transferrin-like" evidence="8">
    <location>
        <begin position="17"/>
        <end position="220"/>
    </location>
</feature>
<feature type="binding site" evidence="6">
    <location>
        <position position="302"/>
    </location>
    <ligand>
        <name>Fe(3+)</name>
        <dbReference type="ChEBI" id="CHEBI:29034"/>
        <label>1</label>
    </ligand>
</feature>
<keyword evidence="10" id="KW-1185">Reference proteome</keyword>
<feature type="binding site" evidence="6">
    <location>
        <position position="274"/>
    </location>
    <ligand>
        <name>Fe(3+)</name>
        <dbReference type="ChEBI" id="CHEBI:29034"/>
        <label>1</label>
    </ligand>
</feature>
<evidence type="ECO:0000256" key="6">
    <source>
        <dbReference type="PIRSR" id="PIRSR002549-3"/>
    </source>
</evidence>
<comment type="subcellular location">
    <subcellularLocation>
        <location evidence="1">Secreted</location>
    </subcellularLocation>
</comment>
<evidence type="ECO:0000256" key="2">
    <source>
        <dbReference type="ARBA" id="ARBA00022525"/>
    </source>
</evidence>
<feature type="binding site" evidence="5">
    <location>
        <position position="334"/>
    </location>
    <ligand>
        <name>hydrogencarbonate</name>
        <dbReference type="ChEBI" id="CHEBI:17544"/>
        <label>1</label>
    </ligand>
</feature>